<dbReference type="AlphaFoldDB" id="A0A0B7BAS9"/>
<reference evidence="3" key="1">
    <citation type="submission" date="2014-12" db="EMBL/GenBank/DDBJ databases">
        <title>Insight into the proteome of Arion vulgaris.</title>
        <authorList>
            <person name="Aradska J."/>
            <person name="Bulat T."/>
            <person name="Smidak R."/>
            <person name="Sarate P."/>
            <person name="Gangsoo J."/>
            <person name="Sialana F."/>
            <person name="Bilban M."/>
            <person name="Lubec G."/>
        </authorList>
    </citation>
    <scope>NUCLEOTIDE SEQUENCE</scope>
    <source>
        <tissue evidence="3">Skin</tissue>
    </source>
</reference>
<dbReference type="SUPFAM" id="SSF48452">
    <property type="entry name" value="TPR-like"/>
    <property type="match status" value="1"/>
</dbReference>
<evidence type="ECO:0000256" key="2">
    <source>
        <dbReference type="ARBA" id="ARBA00038251"/>
    </source>
</evidence>
<dbReference type="PANTHER" id="PTHR23083:SF464">
    <property type="entry name" value="TETRATRICOPEPTIDE REPEAT DOMAIN 7, ISOFORM A"/>
    <property type="match status" value="1"/>
</dbReference>
<dbReference type="EMBL" id="HACG01042536">
    <property type="protein sequence ID" value="CEK89401.1"/>
    <property type="molecule type" value="Transcribed_RNA"/>
</dbReference>
<gene>
    <name evidence="3" type="primary">ORF170781</name>
</gene>
<dbReference type="GO" id="GO:0072659">
    <property type="term" value="P:protein localization to plasma membrane"/>
    <property type="evidence" value="ECO:0007669"/>
    <property type="project" value="TreeGrafter"/>
</dbReference>
<comment type="similarity">
    <text evidence="2">Belongs to the YPP1 family.</text>
</comment>
<comment type="function">
    <text evidence="1">Involved in endocytosis.</text>
</comment>
<protein>
    <recommendedName>
        <fullName evidence="4">Tetratricopeptide repeat protein 38</fullName>
    </recommendedName>
</protein>
<name>A0A0B7BAS9_9EUPU</name>
<evidence type="ECO:0000256" key="1">
    <source>
        <dbReference type="ARBA" id="ARBA00002550"/>
    </source>
</evidence>
<accession>A0A0B7BAS9</accession>
<dbReference type="PANTHER" id="PTHR23083">
    <property type="entry name" value="TETRATRICOPEPTIDE REPEAT PROTEIN, TPR"/>
    <property type="match status" value="1"/>
</dbReference>
<proteinExistence type="inferred from homology"/>
<dbReference type="InterPro" id="IPR051722">
    <property type="entry name" value="Endocytosis_PI4K-reg_protein"/>
</dbReference>
<evidence type="ECO:0008006" key="4">
    <source>
        <dbReference type="Google" id="ProtNLM"/>
    </source>
</evidence>
<dbReference type="GO" id="GO:0005886">
    <property type="term" value="C:plasma membrane"/>
    <property type="evidence" value="ECO:0007669"/>
    <property type="project" value="TreeGrafter"/>
</dbReference>
<organism evidence="3">
    <name type="scientific">Arion vulgaris</name>
    <dbReference type="NCBI Taxonomy" id="1028688"/>
    <lineage>
        <taxon>Eukaryota</taxon>
        <taxon>Metazoa</taxon>
        <taxon>Spiralia</taxon>
        <taxon>Lophotrochozoa</taxon>
        <taxon>Mollusca</taxon>
        <taxon>Gastropoda</taxon>
        <taxon>Heterobranchia</taxon>
        <taxon>Euthyneura</taxon>
        <taxon>Panpulmonata</taxon>
        <taxon>Eupulmonata</taxon>
        <taxon>Stylommatophora</taxon>
        <taxon>Helicina</taxon>
        <taxon>Arionoidea</taxon>
        <taxon>Arionidae</taxon>
        <taxon>Arion</taxon>
    </lineage>
</organism>
<evidence type="ECO:0000313" key="3">
    <source>
        <dbReference type="EMBL" id="CEK89401.1"/>
    </source>
</evidence>
<dbReference type="Gene3D" id="1.25.40.10">
    <property type="entry name" value="Tetratricopeptide repeat domain"/>
    <property type="match status" value="1"/>
</dbReference>
<sequence length="89" mass="9993">MLNKSELILFWTQGTILHRLGDDRLAEKTLRDTVNLDPCFHKAWFMLGTVLESVGQPEDASNCHMTGTMLEATCPVAPFNVIQRLMTTA</sequence>
<dbReference type="InterPro" id="IPR011990">
    <property type="entry name" value="TPR-like_helical_dom_sf"/>
</dbReference>
<dbReference type="GO" id="GO:0046854">
    <property type="term" value="P:phosphatidylinositol phosphate biosynthetic process"/>
    <property type="evidence" value="ECO:0007669"/>
    <property type="project" value="TreeGrafter"/>
</dbReference>